<dbReference type="PANTHER" id="PTHR47779:SF1">
    <property type="entry name" value="SYNTHASE (CCG-9), PUTATIVE (AFU_ORTHOLOGUE AFUA_3G12100)-RELATED"/>
    <property type="match status" value="1"/>
</dbReference>
<dbReference type="Proteomes" id="UP000290932">
    <property type="component" value="Unassembled WGS sequence"/>
</dbReference>
<proteinExistence type="inferred from homology"/>
<evidence type="ECO:0000256" key="1">
    <source>
        <dbReference type="ARBA" id="ARBA00009481"/>
    </source>
</evidence>
<accession>A0A498GZS9</accession>
<keyword evidence="10" id="KW-1185">Reference proteome</keyword>
<dbReference type="GO" id="GO:0016757">
    <property type="term" value="F:glycosyltransferase activity"/>
    <property type="evidence" value="ECO:0007669"/>
    <property type="project" value="UniProtKB-KW"/>
</dbReference>
<evidence type="ECO:0000313" key="10">
    <source>
        <dbReference type="Proteomes" id="UP000290932"/>
    </source>
</evidence>
<comment type="caution">
    <text evidence="9">The sequence shown here is derived from an EMBL/GenBank/DDBJ whole genome shotgun (WGS) entry which is preliminary data.</text>
</comment>
<dbReference type="InterPro" id="IPR001296">
    <property type="entry name" value="Glyco_trans_1"/>
</dbReference>
<comment type="similarity">
    <text evidence="1">Belongs to the glycosyltransferase group 1 family. Glycosyltransferase 4 subfamily.</text>
</comment>
<evidence type="ECO:0000256" key="4">
    <source>
        <dbReference type="ARBA" id="ARBA00022676"/>
    </source>
</evidence>
<dbReference type="GO" id="GO:0006006">
    <property type="term" value="P:glucose metabolic process"/>
    <property type="evidence" value="ECO:0007669"/>
    <property type="project" value="UniProtKB-KW"/>
</dbReference>
<dbReference type="InterPro" id="IPR049438">
    <property type="entry name" value="TreT_GT1"/>
</dbReference>
<dbReference type="SUPFAM" id="SSF53756">
    <property type="entry name" value="UDP-Glycosyltransferase/glycogen phosphorylase"/>
    <property type="match status" value="1"/>
</dbReference>
<comment type="subunit">
    <text evidence="2">Homodimer.</text>
</comment>
<keyword evidence="3" id="KW-0313">Glucose metabolism</keyword>
<sequence>MEWSRINTIKDYEPFVETGTIRRIQDKARVIRDLHVIHMNSTYSGGGVSQILSSLVILMNSLDIQTGWRVIHGPPDFFSVTKKFHNALQGGGINLTERKKQIYEQVVCENTVSNHLDHDLVIVHDPQPLPLIRHYRKKSPWVWRCHVDLSSPNREVWNYLLPFIEKYDAVILSCKKYRQNLKTPQLFFMPAIDPLSIVNREMSEKEIDERLNHYGIPTDLPLVVQISRFDRWKDPVGVIQAFRMARKKVDATLVLLGNVATDDPEGAEVYRSLLRNREERIIILSRQDGALVNALQRRAAVVLQKSIREGFGLTVAEAMWKGTPVIGGNTGGIRYQITDGVNGFLVSSVEEAAERIVQLVGNPELAAEMGKAARESVREKFLMTRLVEEYLDLIDAFEANFTLREGFGTR</sequence>
<evidence type="ECO:0000313" key="9">
    <source>
        <dbReference type="EMBL" id="RXE55340.1"/>
    </source>
</evidence>
<dbReference type="RefSeq" id="WP_128694512.1">
    <property type="nucleotide sequence ID" value="NZ_LHQS01000003.1"/>
</dbReference>
<dbReference type="OrthoDB" id="132546at2157"/>
<dbReference type="InterPro" id="IPR052078">
    <property type="entry name" value="Trehalose_Metab_GTase"/>
</dbReference>
<organism evidence="9 10">
    <name type="scientific">Methanoculleus taiwanensis</name>
    <dbReference type="NCBI Taxonomy" id="1550565"/>
    <lineage>
        <taxon>Archaea</taxon>
        <taxon>Methanobacteriati</taxon>
        <taxon>Methanobacteriota</taxon>
        <taxon>Stenosarchaea group</taxon>
        <taxon>Methanomicrobia</taxon>
        <taxon>Methanomicrobiales</taxon>
        <taxon>Methanomicrobiaceae</taxon>
        <taxon>Methanoculleus</taxon>
    </lineage>
</organism>
<keyword evidence="4" id="KW-0328">Glycosyltransferase</keyword>
<evidence type="ECO:0000256" key="3">
    <source>
        <dbReference type="ARBA" id="ARBA00022526"/>
    </source>
</evidence>
<protein>
    <submittedName>
        <fullName evidence="9">Glycosyl transferase family 1</fullName>
    </submittedName>
</protein>
<dbReference type="Gene3D" id="3.40.50.2000">
    <property type="entry name" value="Glycogen Phosphorylase B"/>
    <property type="match status" value="2"/>
</dbReference>
<name>A0A498GZS9_9EURY</name>
<feature type="domain" description="Glycosyl transferase family 1" evidence="7">
    <location>
        <begin position="212"/>
        <end position="375"/>
    </location>
</feature>
<dbReference type="EMBL" id="LHQS01000003">
    <property type="protein sequence ID" value="RXE55340.1"/>
    <property type="molecule type" value="Genomic_DNA"/>
</dbReference>
<dbReference type="Pfam" id="PF00534">
    <property type="entry name" value="Glycos_transf_1"/>
    <property type="match status" value="1"/>
</dbReference>
<evidence type="ECO:0000259" key="8">
    <source>
        <dbReference type="Pfam" id="PF21269"/>
    </source>
</evidence>
<gene>
    <name evidence="9" type="ORF">ABH15_11300</name>
</gene>
<feature type="domain" description="Trehalose synthase N-terminal" evidence="8">
    <location>
        <begin position="38"/>
        <end position="178"/>
    </location>
</feature>
<reference evidence="9 10" key="1">
    <citation type="journal article" date="2015" name="Int. J. Syst. Evol. Microbiol.">
        <title>Methanoculleus taiwanensis sp. nov., a methanogen isolated from deep marine sediment at the deformation front area near Taiwan.</title>
        <authorList>
            <person name="Weng C.Y."/>
            <person name="Chen S.C."/>
            <person name="Lai M.C."/>
            <person name="Wu S.Y."/>
            <person name="Lin S."/>
            <person name="Yang T.F."/>
            <person name="Chen P.C."/>
        </authorList>
    </citation>
    <scope>NUCLEOTIDE SEQUENCE [LARGE SCALE GENOMIC DNA]</scope>
    <source>
        <strain evidence="9 10">CYW4</strain>
    </source>
</reference>
<dbReference type="Pfam" id="PF21269">
    <property type="entry name" value="TreT_GT1"/>
    <property type="match status" value="1"/>
</dbReference>
<keyword evidence="5 9" id="KW-0808">Transferase</keyword>
<evidence type="ECO:0000256" key="5">
    <source>
        <dbReference type="ARBA" id="ARBA00022679"/>
    </source>
</evidence>
<evidence type="ECO:0000259" key="7">
    <source>
        <dbReference type="Pfam" id="PF00534"/>
    </source>
</evidence>
<evidence type="ECO:0000256" key="6">
    <source>
        <dbReference type="ARBA" id="ARBA00023277"/>
    </source>
</evidence>
<keyword evidence="6" id="KW-0119">Carbohydrate metabolism</keyword>
<evidence type="ECO:0000256" key="2">
    <source>
        <dbReference type="ARBA" id="ARBA00011738"/>
    </source>
</evidence>
<dbReference type="AlphaFoldDB" id="A0A498GZS9"/>
<dbReference type="PANTHER" id="PTHR47779">
    <property type="entry name" value="SYNTHASE (CCG-9), PUTATIVE (AFU_ORTHOLOGUE AFUA_3G12100)-RELATED"/>
    <property type="match status" value="1"/>
</dbReference>